<keyword evidence="7" id="KW-0206">Cytoskeleton</keyword>
<dbReference type="SUPFAM" id="SSF82185">
    <property type="entry name" value="Histone H3 K4-specific methyltransferase SET7/9 N-terminal domain"/>
    <property type="match status" value="1"/>
</dbReference>
<comment type="subcellular location">
    <subcellularLocation>
        <location evidence="1">Cell projection</location>
        <location evidence="1">Cilium</location>
        <location evidence="1">Flagellum</location>
    </subcellularLocation>
    <subcellularLocation>
        <location evidence="2">Cytoplasm</location>
        <location evidence="2">Cytoskeleton</location>
        <location evidence="2">Cilium axoneme</location>
    </subcellularLocation>
</comment>
<evidence type="ECO:0000256" key="5">
    <source>
        <dbReference type="ARBA" id="ARBA00022846"/>
    </source>
</evidence>
<dbReference type="Gene3D" id="2.20.110.10">
    <property type="entry name" value="Histone H3 K4-specific methyltransferase SET7/9 N-terminal domain"/>
    <property type="match status" value="1"/>
</dbReference>
<name>A0ABQ9GA92_9NEOP</name>
<evidence type="ECO:0000256" key="3">
    <source>
        <dbReference type="ARBA" id="ARBA00022490"/>
    </source>
</evidence>
<evidence type="ECO:0000256" key="1">
    <source>
        <dbReference type="ARBA" id="ARBA00004230"/>
    </source>
</evidence>
<evidence type="ECO:0000313" key="9">
    <source>
        <dbReference type="EMBL" id="KAJ8868348.1"/>
    </source>
</evidence>
<gene>
    <name evidence="9" type="ORF">PR048_029864</name>
</gene>
<reference evidence="9 10" key="1">
    <citation type="submission" date="2023-02" db="EMBL/GenBank/DDBJ databases">
        <title>LHISI_Scaffold_Assembly.</title>
        <authorList>
            <person name="Stuart O.P."/>
            <person name="Cleave R."/>
            <person name="Magrath M.J.L."/>
            <person name="Mikheyev A.S."/>
        </authorList>
    </citation>
    <scope>NUCLEOTIDE SEQUENCE [LARGE SCALE GENOMIC DNA]</scope>
    <source>
        <strain evidence="9">Daus_M_001</strain>
        <tissue evidence="9">Leg muscle</tissue>
    </source>
</reference>
<dbReference type="EMBL" id="JARBHB010000014">
    <property type="protein sequence ID" value="KAJ8868348.1"/>
    <property type="molecule type" value="Genomic_DNA"/>
</dbReference>
<keyword evidence="5" id="KW-0282">Flagellum</keyword>
<dbReference type="Proteomes" id="UP001159363">
    <property type="component" value="Chromosome 13"/>
</dbReference>
<keyword evidence="8" id="KW-0966">Cell projection</keyword>
<dbReference type="InterPro" id="IPR003409">
    <property type="entry name" value="MORN"/>
</dbReference>
<evidence type="ECO:0000313" key="10">
    <source>
        <dbReference type="Proteomes" id="UP001159363"/>
    </source>
</evidence>
<keyword evidence="10" id="KW-1185">Reference proteome</keyword>
<proteinExistence type="predicted"/>
<evidence type="ECO:0000256" key="6">
    <source>
        <dbReference type="ARBA" id="ARBA00023069"/>
    </source>
</evidence>
<accession>A0ABQ9GA92</accession>
<dbReference type="PANTHER" id="PTHR46613:SF1">
    <property type="entry name" value="RADIAL SPOKE HEAD 10 HOMOLOG B-RELATED"/>
    <property type="match status" value="1"/>
</dbReference>
<organism evidence="9 10">
    <name type="scientific">Dryococelus australis</name>
    <dbReference type="NCBI Taxonomy" id="614101"/>
    <lineage>
        <taxon>Eukaryota</taxon>
        <taxon>Metazoa</taxon>
        <taxon>Ecdysozoa</taxon>
        <taxon>Arthropoda</taxon>
        <taxon>Hexapoda</taxon>
        <taxon>Insecta</taxon>
        <taxon>Pterygota</taxon>
        <taxon>Neoptera</taxon>
        <taxon>Polyneoptera</taxon>
        <taxon>Phasmatodea</taxon>
        <taxon>Verophasmatodea</taxon>
        <taxon>Anareolatae</taxon>
        <taxon>Phasmatidae</taxon>
        <taxon>Eurycanthinae</taxon>
        <taxon>Dryococelus</taxon>
    </lineage>
</organism>
<evidence type="ECO:0000256" key="2">
    <source>
        <dbReference type="ARBA" id="ARBA00004430"/>
    </source>
</evidence>
<dbReference type="Pfam" id="PF02493">
    <property type="entry name" value="MORN"/>
    <property type="match status" value="3"/>
</dbReference>
<protein>
    <submittedName>
        <fullName evidence="9">Uncharacterized protein</fullName>
    </submittedName>
</protein>
<dbReference type="SMART" id="SM00698">
    <property type="entry name" value="MORN"/>
    <property type="match status" value="3"/>
</dbReference>
<sequence>MHVLSVAQAWQMYRGEWRQGEMHGSGTYTWDAFSTQEFAFPQANVYRGRWEQGRQHGPGVLLLGRDASITGNWERGLKHGAATIICSNGSQPAANTVFHYDNLVLDQEESAGTAVGSGAGDKLYNREQNGDILLYAPEHEIDLTFYQELVKTALSKGQDEDEEKHKKLLETALQSDENRLRQVILLNTPLLRQLYYKYSTTACHEQPSYRPVMARIMLWQMFRDIGVQHRNISLVELDQALGESRQSMS</sequence>
<keyword evidence="3" id="KW-0963">Cytoplasm</keyword>
<dbReference type="PANTHER" id="PTHR46613">
    <property type="entry name" value="RADIAL SPOKE HEAD 10 HOMOLOG B-RELATED"/>
    <property type="match status" value="1"/>
</dbReference>
<evidence type="ECO:0000256" key="4">
    <source>
        <dbReference type="ARBA" id="ARBA00022737"/>
    </source>
</evidence>
<comment type="caution">
    <text evidence="9">The sequence shown here is derived from an EMBL/GenBank/DDBJ whole genome shotgun (WGS) entry which is preliminary data.</text>
</comment>
<keyword evidence="4" id="KW-0677">Repeat</keyword>
<evidence type="ECO:0000256" key="8">
    <source>
        <dbReference type="ARBA" id="ARBA00023273"/>
    </source>
</evidence>
<keyword evidence="6" id="KW-0969">Cilium</keyword>
<evidence type="ECO:0000256" key="7">
    <source>
        <dbReference type="ARBA" id="ARBA00023212"/>
    </source>
</evidence>